<evidence type="ECO:0000313" key="2">
    <source>
        <dbReference type="EMBL" id="CBX93845.1"/>
    </source>
</evidence>
<protein>
    <submittedName>
        <fullName evidence="2">Predicted protein</fullName>
    </submittedName>
</protein>
<dbReference type="VEuPathDB" id="FungiDB:LEMA_uP035190.1"/>
<evidence type="ECO:0000313" key="3">
    <source>
        <dbReference type="Proteomes" id="UP000002668"/>
    </source>
</evidence>
<dbReference type="InParanoid" id="E4ZRJ8"/>
<feature type="region of interest" description="Disordered" evidence="1">
    <location>
        <begin position="1"/>
        <end position="25"/>
    </location>
</feature>
<evidence type="ECO:0000256" key="1">
    <source>
        <dbReference type="SAM" id="MobiDB-lite"/>
    </source>
</evidence>
<dbReference type="Proteomes" id="UP000002668">
    <property type="component" value="Genome"/>
</dbReference>
<organism evidence="3">
    <name type="scientific">Leptosphaeria maculans (strain JN3 / isolate v23.1.3 / race Av1-4-5-6-7-8)</name>
    <name type="common">Blackleg fungus</name>
    <name type="synonym">Phoma lingam</name>
    <dbReference type="NCBI Taxonomy" id="985895"/>
    <lineage>
        <taxon>Eukaryota</taxon>
        <taxon>Fungi</taxon>
        <taxon>Dikarya</taxon>
        <taxon>Ascomycota</taxon>
        <taxon>Pezizomycotina</taxon>
        <taxon>Dothideomycetes</taxon>
        <taxon>Pleosporomycetidae</taxon>
        <taxon>Pleosporales</taxon>
        <taxon>Pleosporineae</taxon>
        <taxon>Leptosphaeriaceae</taxon>
        <taxon>Plenodomus</taxon>
        <taxon>Plenodomus lingam/Leptosphaeria maculans species complex</taxon>
    </lineage>
</organism>
<name>E4ZRJ8_LEPMJ</name>
<keyword evidence="3" id="KW-1185">Reference proteome</keyword>
<sequence>MPKCMKFEIQQSSSDRNANADRKHDTKIMHIHAYGGRKTPD</sequence>
<reference evidence="3" key="1">
    <citation type="journal article" date="2011" name="Nat. Commun.">
        <title>Effector diversification within compartments of the Leptosphaeria maculans genome affected by Repeat-Induced Point mutations.</title>
        <authorList>
            <person name="Rouxel T."/>
            <person name="Grandaubert J."/>
            <person name="Hane J.K."/>
            <person name="Hoede C."/>
            <person name="van de Wouw A.P."/>
            <person name="Couloux A."/>
            <person name="Dominguez V."/>
            <person name="Anthouard V."/>
            <person name="Bally P."/>
            <person name="Bourras S."/>
            <person name="Cozijnsen A.J."/>
            <person name="Ciuffetti L.M."/>
            <person name="Degrave A."/>
            <person name="Dilmaghani A."/>
            <person name="Duret L."/>
            <person name="Fudal I."/>
            <person name="Goodwin S.B."/>
            <person name="Gout L."/>
            <person name="Glaser N."/>
            <person name="Linglin J."/>
            <person name="Kema G.H.J."/>
            <person name="Lapalu N."/>
            <person name="Lawrence C.B."/>
            <person name="May K."/>
            <person name="Meyer M."/>
            <person name="Ollivier B."/>
            <person name="Poulain J."/>
            <person name="Schoch C.L."/>
            <person name="Simon A."/>
            <person name="Spatafora J.W."/>
            <person name="Stachowiak A."/>
            <person name="Turgeon B.G."/>
            <person name="Tyler B.M."/>
            <person name="Vincent D."/>
            <person name="Weissenbach J."/>
            <person name="Amselem J."/>
            <person name="Quesneville H."/>
            <person name="Oliver R.P."/>
            <person name="Wincker P."/>
            <person name="Balesdent M.-H."/>
            <person name="Howlett B.J."/>
        </authorList>
    </citation>
    <scope>NUCLEOTIDE SEQUENCE [LARGE SCALE GENOMIC DNA]</scope>
    <source>
        <strain evidence="3">JN3 / isolate v23.1.3 / race Av1-4-5-6-7-8</strain>
    </source>
</reference>
<dbReference type="HOGENOM" id="CLU_3279634_0_0_1"/>
<dbReference type="EMBL" id="FP929116">
    <property type="protein sequence ID" value="CBX93845.1"/>
    <property type="molecule type" value="Genomic_DNA"/>
</dbReference>
<accession>E4ZRJ8</accession>
<gene>
    <name evidence="2" type="ORF">LEMA_uP035190.1</name>
</gene>
<dbReference type="AlphaFoldDB" id="E4ZRJ8"/>
<proteinExistence type="predicted"/>